<dbReference type="Pfam" id="PF21772">
    <property type="entry name" value="CATIP_N"/>
    <property type="match status" value="1"/>
</dbReference>
<keyword evidence="9" id="KW-0539">Nucleus</keyword>
<name>A0AAV6FXV8_9TELE</name>
<comment type="caution">
    <text evidence="14">The sequence shown here is derived from an EMBL/GenBank/DDBJ whole genome shotgun (WGS) entry which is preliminary data.</text>
</comment>
<keyword evidence="5" id="KW-0963">Cytoplasm</keyword>
<keyword evidence="6" id="KW-0970">Cilium biogenesis/degradation</keyword>
<evidence type="ECO:0000256" key="10">
    <source>
        <dbReference type="ARBA" id="ARBA00037538"/>
    </source>
</evidence>
<dbReference type="CDD" id="cd22973">
    <property type="entry name" value="DD_CATIP"/>
    <property type="match status" value="1"/>
</dbReference>
<dbReference type="GO" id="GO:0044782">
    <property type="term" value="P:cilium organization"/>
    <property type="evidence" value="ECO:0007669"/>
    <property type="project" value="TreeGrafter"/>
</dbReference>
<dbReference type="EMBL" id="JADWDJ010000017">
    <property type="protein sequence ID" value="KAG5267694.1"/>
    <property type="molecule type" value="Genomic_DNA"/>
</dbReference>
<evidence type="ECO:0000313" key="15">
    <source>
        <dbReference type="Proteomes" id="UP000823561"/>
    </source>
</evidence>
<protein>
    <recommendedName>
        <fullName evidence="12">Ciliogenesis-associated TTC17-interacting protein</fullName>
    </recommendedName>
</protein>
<dbReference type="InterPro" id="IPR047501">
    <property type="entry name" value="DD_CATIP"/>
</dbReference>
<dbReference type="GO" id="GO:0030041">
    <property type="term" value="P:actin filament polymerization"/>
    <property type="evidence" value="ECO:0007669"/>
    <property type="project" value="TreeGrafter"/>
</dbReference>
<dbReference type="InterPro" id="IPR048777">
    <property type="entry name" value="CATIP_N"/>
</dbReference>
<evidence type="ECO:0000259" key="13">
    <source>
        <dbReference type="Pfam" id="PF21772"/>
    </source>
</evidence>
<comment type="subcellular location">
    <subcellularLocation>
        <location evidence="2">Cell membrane</location>
    </subcellularLocation>
    <subcellularLocation>
        <location evidence="3">Cytoplasm</location>
        <location evidence="3">Cytoskeleton</location>
    </subcellularLocation>
    <subcellularLocation>
        <location evidence="1">Nucleus</location>
    </subcellularLocation>
</comment>
<dbReference type="PANTHER" id="PTHR15505:SF3">
    <property type="entry name" value="CILIOGENESIS-ASSOCIATED TTC17-INTERACTING PROTEIN"/>
    <property type="match status" value="1"/>
</dbReference>
<dbReference type="GO" id="GO:0005634">
    <property type="term" value="C:nucleus"/>
    <property type="evidence" value="ECO:0007669"/>
    <property type="project" value="UniProtKB-SubCell"/>
</dbReference>
<dbReference type="GO" id="GO:0005886">
    <property type="term" value="C:plasma membrane"/>
    <property type="evidence" value="ECO:0007669"/>
    <property type="project" value="UniProtKB-SubCell"/>
</dbReference>
<comment type="similarity">
    <text evidence="11">Belongs to the CATIP family.</text>
</comment>
<evidence type="ECO:0000256" key="12">
    <source>
        <dbReference type="ARBA" id="ARBA00039249"/>
    </source>
</evidence>
<reference evidence="14 15" key="1">
    <citation type="submission" date="2020-10" db="EMBL/GenBank/DDBJ databases">
        <title>Chromosome-scale genome assembly of the Allis shad, Alosa alosa.</title>
        <authorList>
            <person name="Margot Z."/>
            <person name="Christophe K."/>
            <person name="Cabau C."/>
            <person name="Louis A."/>
            <person name="Berthelot C."/>
            <person name="Parey E."/>
            <person name="Roest Crollius H."/>
            <person name="Montfort J."/>
            <person name="Robinson-Rechavi M."/>
            <person name="Bucao C."/>
            <person name="Bouchez O."/>
            <person name="Gislard M."/>
            <person name="Lluch J."/>
            <person name="Milhes M."/>
            <person name="Lampietro C."/>
            <person name="Lopez Roques C."/>
            <person name="Donnadieu C."/>
            <person name="Braasch I."/>
            <person name="Desvignes T."/>
            <person name="Postlethwait J."/>
            <person name="Bobe J."/>
            <person name="Guiguen Y."/>
        </authorList>
    </citation>
    <scope>NUCLEOTIDE SEQUENCE [LARGE SCALE GENOMIC DNA]</scope>
    <source>
        <strain evidence="14">M-15738</strain>
        <tissue evidence="14">Blood</tissue>
    </source>
</reference>
<accession>A0AAV6FXV8</accession>
<evidence type="ECO:0000256" key="1">
    <source>
        <dbReference type="ARBA" id="ARBA00004123"/>
    </source>
</evidence>
<evidence type="ECO:0000256" key="9">
    <source>
        <dbReference type="ARBA" id="ARBA00023242"/>
    </source>
</evidence>
<evidence type="ECO:0000256" key="5">
    <source>
        <dbReference type="ARBA" id="ARBA00022490"/>
    </source>
</evidence>
<evidence type="ECO:0000256" key="8">
    <source>
        <dbReference type="ARBA" id="ARBA00023212"/>
    </source>
</evidence>
<proteinExistence type="inferred from homology"/>
<dbReference type="PANTHER" id="PTHR15505">
    <property type="entry name" value="RIIA DOMAIN-CONTAINING PROTEIN 1"/>
    <property type="match status" value="1"/>
</dbReference>
<dbReference type="AlphaFoldDB" id="A0AAV6FXV8"/>
<evidence type="ECO:0000256" key="4">
    <source>
        <dbReference type="ARBA" id="ARBA00022475"/>
    </source>
</evidence>
<evidence type="ECO:0000256" key="7">
    <source>
        <dbReference type="ARBA" id="ARBA00023136"/>
    </source>
</evidence>
<evidence type="ECO:0000313" key="14">
    <source>
        <dbReference type="EMBL" id="KAG5267694.1"/>
    </source>
</evidence>
<evidence type="ECO:0000256" key="2">
    <source>
        <dbReference type="ARBA" id="ARBA00004236"/>
    </source>
</evidence>
<dbReference type="Proteomes" id="UP000823561">
    <property type="component" value="Chromosome 17"/>
</dbReference>
<feature type="domain" description="Ciliogenesis-associated TTC17-interacting protein N-terminal" evidence="13">
    <location>
        <begin position="38"/>
        <end position="263"/>
    </location>
</feature>
<keyword evidence="8" id="KW-0206">Cytoskeleton</keyword>
<dbReference type="SUPFAM" id="SSF47391">
    <property type="entry name" value="Dimerization-anchoring domain of cAMP-dependent PK regulatory subunit"/>
    <property type="match status" value="1"/>
</dbReference>
<dbReference type="GO" id="GO:0005856">
    <property type="term" value="C:cytoskeleton"/>
    <property type="evidence" value="ECO:0007669"/>
    <property type="project" value="UniProtKB-SubCell"/>
</dbReference>
<evidence type="ECO:0000256" key="6">
    <source>
        <dbReference type="ARBA" id="ARBA00022794"/>
    </source>
</evidence>
<gene>
    <name evidence="14" type="ORF">AALO_G00224610</name>
</gene>
<keyword evidence="15" id="KW-1185">Reference proteome</keyword>
<comment type="function">
    <text evidence="10">Plays a role in primary ciliogenesis by modulating actin polymerization.</text>
</comment>
<sequence length="371" mass="42975">MERRLAVDLRRCTSHQYKYYNVQDMENASQRLTEALSTDFLASIELEEVQRCLFVDSLVSVSDTGKELGEFCINIQKTVHNNQPCFLVHANSHGAIDNIPCGTSITGYVTTTFETLEQDHHEYVKLHGHSLDRKSHMVRQDGQLVVNKVTREEEEVREQTYTFPLSSLRGFVSEASNLLILRVLAQRKNIPEPMKFLSFDAETQICLSTYRDLGEKKQVVGRETVDVFGIERTVQTVDDIPAMWQCYFLRDGHLASRVQVGSPVMMKLLKMPALISEDEQDDKPVFEKRPLVWEEDMQLYSKFLDRKEELKADHMSYVRHHPELRALLADFLQFLLLRKPQDVFSFAREYFAPFSSQRPPGDTFKATRSLR</sequence>
<organism evidence="14 15">
    <name type="scientific">Alosa alosa</name>
    <name type="common">allis shad</name>
    <dbReference type="NCBI Taxonomy" id="278164"/>
    <lineage>
        <taxon>Eukaryota</taxon>
        <taxon>Metazoa</taxon>
        <taxon>Chordata</taxon>
        <taxon>Craniata</taxon>
        <taxon>Vertebrata</taxon>
        <taxon>Euteleostomi</taxon>
        <taxon>Actinopterygii</taxon>
        <taxon>Neopterygii</taxon>
        <taxon>Teleostei</taxon>
        <taxon>Clupei</taxon>
        <taxon>Clupeiformes</taxon>
        <taxon>Clupeoidei</taxon>
        <taxon>Clupeidae</taxon>
        <taxon>Alosa</taxon>
    </lineage>
</organism>
<keyword evidence="4" id="KW-1003">Cell membrane</keyword>
<evidence type="ECO:0000256" key="11">
    <source>
        <dbReference type="ARBA" id="ARBA00037938"/>
    </source>
</evidence>
<keyword evidence="7" id="KW-0472">Membrane</keyword>
<evidence type="ECO:0000256" key="3">
    <source>
        <dbReference type="ARBA" id="ARBA00004245"/>
    </source>
</evidence>